<keyword evidence="1 3" id="KW-0489">Methyltransferase</keyword>
<dbReference type="InterPro" id="IPR016874">
    <property type="entry name" value="TcmP-like"/>
</dbReference>
<dbReference type="EMBL" id="JACCFO010000001">
    <property type="protein sequence ID" value="NYI97920.1"/>
    <property type="molecule type" value="Genomic_DNA"/>
</dbReference>
<dbReference type="Proteomes" id="UP000575985">
    <property type="component" value="Unassembled WGS sequence"/>
</dbReference>
<dbReference type="PANTHER" id="PTHR43619">
    <property type="entry name" value="S-ADENOSYL-L-METHIONINE-DEPENDENT METHYLTRANSFERASE YKTD-RELATED"/>
    <property type="match status" value="1"/>
</dbReference>
<dbReference type="PANTHER" id="PTHR43619:SF2">
    <property type="entry name" value="S-ADENOSYL-L-METHIONINE-DEPENDENT METHYLTRANSFERASES SUPERFAMILY PROTEIN"/>
    <property type="match status" value="1"/>
</dbReference>
<proteinExistence type="predicted"/>
<organism evidence="3 4">
    <name type="scientific">Streptomonospora nanhaiensis</name>
    <dbReference type="NCBI Taxonomy" id="1323731"/>
    <lineage>
        <taxon>Bacteria</taxon>
        <taxon>Bacillati</taxon>
        <taxon>Actinomycetota</taxon>
        <taxon>Actinomycetes</taxon>
        <taxon>Streptosporangiales</taxon>
        <taxon>Nocardiopsidaceae</taxon>
        <taxon>Streptomonospora</taxon>
    </lineage>
</organism>
<dbReference type="AlphaFoldDB" id="A0A853BSH4"/>
<comment type="caution">
    <text evidence="3">The sequence shown here is derived from an EMBL/GenBank/DDBJ whole genome shotgun (WGS) entry which is preliminary data.</text>
</comment>
<dbReference type="GO" id="GO:0008168">
    <property type="term" value="F:methyltransferase activity"/>
    <property type="evidence" value="ECO:0007669"/>
    <property type="project" value="UniProtKB-KW"/>
</dbReference>
<name>A0A853BSH4_9ACTN</name>
<dbReference type="RefSeq" id="WP_179769167.1">
    <property type="nucleotide sequence ID" value="NZ_JACCFO010000001.1"/>
</dbReference>
<dbReference type="Pfam" id="PF04072">
    <property type="entry name" value="LCM"/>
    <property type="match status" value="1"/>
</dbReference>
<dbReference type="SUPFAM" id="SSF53335">
    <property type="entry name" value="S-adenosyl-L-methionine-dependent methyltransferases"/>
    <property type="match status" value="1"/>
</dbReference>
<keyword evidence="4" id="KW-1185">Reference proteome</keyword>
<evidence type="ECO:0000313" key="4">
    <source>
        <dbReference type="Proteomes" id="UP000575985"/>
    </source>
</evidence>
<evidence type="ECO:0000256" key="2">
    <source>
        <dbReference type="ARBA" id="ARBA00022679"/>
    </source>
</evidence>
<evidence type="ECO:0000256" key="1">
    <source>
        <dbReference type="ARBA" id="ARBA00022603"/>
    </source>
</evidence>
<dbReference type="PIRSF" id="PIRSF028177">
    <property type="entry name" value="Polyketide_synth_Omtfrase_TcmP"/>
    <property type="match status" value="1"/>
</dbReference>
<dbReference type="Gene3D" id="3.40.50.150">
    <property type="entry name" value="Vaccinia Virus protein VP39"/>
    <property type="match status" value="1"/>
</dbReference>
<gene>
    <name evidence="3" type="ORF">HNR12_004197</name>
</gene>
<evidence type="ECO:0000313" key="3">
    <source>
        <dbReference type="EMBL" id="NYI97920.1"/>
    </source>
</evidence>
<dbReference type="GO" id="GO:0032259">
    <property type="term" value="P:methylation"/>
    <property type="evidence" value="ECO:0007669"/>
    <property type="project" value="UniProtKB-KW"/>
</dbReference>
<reference evidence="3 4" key="1">
    <citation type="submission" date="2020-07" db="EMBL/GenBank/DDBJ databases">
        <title>Sequencing the genomes of 1000 actinobacteria strains.</title>
        <authorList>
            <person name="Klenk H.-P."/>
        </authorList>
    </citation>
    <scope>NUCLEOTIDE SEQUENCE [LARGE SCALE GENOMIC DNA]</scope>
    <source>
        <strain evidence="3 4">DSM 45927</strain>
    </source>
</reference>
<sequence length="276" mass="31007">MSDRIGADFTGVESTMLITLYLRALETRSARPVLNDPYAVDLVERLDVDFARLLPRGASGNRYTVAVRGRRLDDWAADFLRRHPDAVVLHLGCGLDSRAFRLGPPPGAAWYDVDLPDVIALRRRLYDRRPEGYTTVGASVTDPDWLAEVPAGRPALVVAEGLLMYLTESDIRRLLDALADRFPSGELLFDGFAPWVVGLTRRLAPVLDRRGLPHYRTATADGSVLTRWNPRFRRLAADPLLDGLVRVSERGPRTTYRLLNAVPGFRGFYRLCRFAF</sequence>
<protein>
    <submittedName>
        <fullName evidence="3">Methyltransferase (TIGR00027 family)</fullName>
    </submittedName>
</protein>
<dbReference type="InterPro" id="IPR007213">
    <property type="entry name" value="Ppm1/Ppm2/Tcmp"/>
</dbReference>
<accession>A0A853BSH4</accession>
<dbReference type="InterPro" id="IPR029063">
    <property type="entry name" value="SAM-dependent_MTases_sf"/>
</dbReference>
<keyword evidence="2 3" id="KW-0808">Transferase</keyword>